<proteinExistence type="predicted"/>
<dbReference type="Proteomes" id="UP000196293">
    <property type="component" value="Unassembled WGS sequence"/>
</dbReference>
<reference evidence="6 7" key="1">
    <citation type="submission" date="2017-04" db="EMBL/GenBank/DDBJ databases">
        <title>Function of individual gut microbiota members based on whole genome sequencing of pure cultures obtained from chicken caecum.</title>
        <authorList>
            <person name="Medvecky M."/>
            <person name="Cejkova D."/>
            <person name="Polansky O."/>
            <person name="Karasova D."/>
            <person name="Kubasova T."/>
            <person name="Cizek A."/>
            <person name="Rychlik I."/>
        </authorList>
    </citation>
    <scope>NUCLEOTIDE SEQUENCE [LARGE SCALE GENOMIC DNA]</scope>
    <source>
        <strain evidence="6">An101</strain>
        <strain evidence="7">An115</strain>
    </source>
</reference>
<evidence type="ECO:0000313" key="4">
    <source>
        <dbReference type="EMBL" id="OUQ55192.1"/>
    </source>
</evidence>
<dbReference type="GeneID" id="78203643"/>
<dbReference type="NCBIfam" id="TIGR01168">
    <property type="entry name" value="YSIRK_signal"/>
    <property type="match status" value="1"/>
</dbReference>
<feature type="compositionally biased region" description="Polar residues" evidence="2">
    <location>
        <begin position="111"/>
        <end position="134"/>
    </location>
</feature>
<dbReference type="RefSeq" id="WP_087176719.1">
    <property type="nucleotide sequence ID" value="NZ_CANCWP010000033.1"/>
</dbReference>
<feature type="compositionally biased region" description="Polar residues" evidence="2">
    <location>
        <begin position="56"/>
        <end position="66"/>
    </location>
</feature>
<reference evidence="5" key="2">
    <citation type="journal article" date="2018" name="BMC Genomics">
        <title>Whole genome sequencing and function prediction of 133 gut anaerobes isolated from chicken caecum in pure cultures.</title>
        <authorList>
            <person name="Medvecky M."/>
            <person name="Cejkova D."/>
            <person name="Polansky O."/>
            <person name="Karasova D."/>
            <person name="Kubasova T."/>
            <person name="Cizek A."/>
            <person name="Rychlik I."/>
        </authorList>
    </citation>
    <scope>NUCLEOTIDE SEQUENCE</scope>
    <source>
        <strain evidence="5">An101</strain>
        <strain evidence="4">An115</strain>
    </source>
</reference>
<dbReference type="Proteomes" id="UP000195859">
    <property type="component" value="Unassembled WGS sequence"/>
</dbReference>
<evidence type="ECO:0000256" key="2">
    <source>
        <dbReference type="SAM" id="MobiDB-lite"/>
    </source>
</evidence>
<keyword evidence="1" id="KW-0732">Signal</keyword>
<dbReference type="InterPro" id="IPR005877">
    <property type="entry name" value="YSIRK_signal_dom"/>
</dbReference>
<evidence type="ECO:0000256" key="1">
    <source>
        <dbReference type="ARBA" id="ARBA00022729"/>
    </source>
</evidence>
<evidence type="ECO:0000313" key="7">
    <source>
        <dbReference type="Proteomes" id="UP000196293"/>
    </source>
</evidence>
<feature type="region of interest" description="Disordered" evidence="2">
    <location>
        <begin position="40"/>
        <end position="134"/>
    </location>
</feature>
<dbReference type="EMBL" id="NFLZ01000026">
    <property type="protein sequence ID" value="OUQ74916.1"/>
    <property type="molecule type" value="Genomic_DNA"/>
</dbReference>
<feature type="domain" description="YSIRK Gram-positive signal peptide" evidence="3">
    <location>
        <begin position="6"/>
        <end position="29"/>
    </location>
</feature>
<organism evidence="5 6">
    <name type="scientific">Lactobacillus gallinarum</name>
    <dbReference type="NCBI Taxonomy" id="52242"/>
    <lineage>
        <taxon>Bacteria</taxon>
        <taxon>Bacillati</taxon>
        <taxon>Bacillota</taxon>
        <taxon>Bacilli</taxon>
        <taxon>Lactobacillales</taxon>
        <taxon>Lactobacillaceae</taxon>
        <taxon>Lactobacillus</taxon>
    </lineage>
</organism>
<feature type="compositionally biased region" description="Polar residues" evidence="2">
    <location>
        <begin position="82"/>
        <end position="103"/>
    </location>
</feature>
<dbReference type="EMBL" id="NFLS01000027">
    <property type="protein sequence ID" value="OUQ55192.1"/>
    <property type="molecule type" value="Genomic_DNA"/>
</dbReference>
<protein>
    <recommendedName>
        <fullName evidence="3">YSIRK Gram-positive signal peptide domain-containing protein</fullName>
    </recommendedName>
</protein>
<dbReference type="AlphaFoldDB" id="A0A1Y4Q6B8"/>
<evidence type="ECO:0000259" key="3">
    <source>
        <dbReference type="Pfam" id="PF04650"/>
    </source>
</evidence>
<name>A0A1Y4Q6B8_9LACO</name>
<evidence type="ECO:0000313" key="6">
    <source>
        <dbReference type="Proteomes" id="UP000195859"/>
    </source>
</evidence>
<keyword evidence="7" id="KW-1185">Reference proteome</keyword>
<dbReference type="Pfam" id="PF04650">
    <property type="entry name" value="YSIRK_signal"/>
    <property type="match status" value="1"/>
</dbReference>
<evidence type="ECO:0000313" key="5">
    <source>
        <dbReference type="EMBL" id="OUQ74916.1"/>
    </source>
</evidence>
<accession>A0A1Y4Q6B8</accession>
<comment type="caution">
    <text evidence="5">The sequence shown here is derived from an EMBL/GenBank/DDBJ whole genome shotgun (WGS) entry which is preliminary data.</text>
</comment>
<sequence length="134" mass="14062">MENAADRRQHFAIRKLTVGAASVLLGTTLWLGTNASTAHADVADGNTEPEAHEASDTQADNGTSTAEKVVVEQTKTDDNTVAGDNNTSSVSENSAIEQSNLDESNDKAASNDKTNNETAEIKNNTNKIAATVDT</sequence>
<gene>
    <name evidence="5" type="ORF">B5E44_08525</name>
    <name evidence="4" type="ORF">B5E59_08415</name>
</gene>